<dbReference type="Proteomes" id="UP000266389">
    <property type="component" value="Unassembled WGS sequence"/>
</dbReference>
<name>A0A395LZ92_9BACT</name>
<sequence>MLKNPKIIVGSVILVAVLLWLAFTAQEWGNNVIGYANLDEAAKTKKVCYVKGYWVKEKPTEANANIFTFYMKDEAGKEARVIYRHGKPNNFEQATSIVVQGKYEDGVLYAKDILVKCPSKYQSEEADKAKKL</sequence>
<dbReference type="Gene3D" id="2.40.50.140">
    <property type="entry name" value="Nucleic acid-binding proteins"/>
    <property type="match status" value="1"/>
</dbReference>
<dbReference type="AlphaFoldDB" id="A0A395LZ92"/>
<keyword evidence="4" id="KW-0472">Membrane</keyword>
<evidence type="ECO:0000256" key="4">
    <source>
        <dbReference type="ARBA" id="ARBA00023136"/>
    </source>
</evidence>
<keyword evidence="3" id="KW-0201">Cytochrome c-type biogenesis</keyword>
<dbReference type="InterPro" id="IPR004329">
    <property type="entry name" value="CcmE"/>
</dbReference>
<dbReference type="GO" id="GO:0005886">
    <property type="term" value="C:plasma membrane"/>
    <property type="evidence" value="ECO:0007669"/>
    <property type="project" value="InterPro"/>
</dbReference>
<evidence type="ECO:0000256" key="1">
    <source>
        <dbReference type="ARBA" id="ARBA00004370"/>
    </source>
</evidence>
<dbReference type="InterPro" id="IPR036127">
    <property type="entry name" value="CcmE-like_sf"/>
</dbReference>
<evidence type="ECO:0000256" key="2">
    <source>
        <dbReference type="ARBA" id="ARBA00022617"/>
    </source>
</evidence>
<dbReference type="GO" id="GO:0017004">
    <property type="term" value="P:cytochrome complex assembly"/>
    <property type="evidence" value="ECO:0007669"/>
    <property type="project" value="UniProtKB-KW"/>
</dbReference>
<protein>
    <submittedName>
        <fullName evidence="5">Cytochrome c maturation protein CcmE</fullName>
    </submittedName>
</protein>
<evidence type="ECO:0000256" key="3">
    <source>
        <dbReference type="ARBA" id="ARBA00022748"/>
    </source>
</evidence>
<gene>
    <name evidence="5" type="ORF">D0433_09505</name>
</gene>
<reference evidence="5 6" key="1">
    <citation type="journal article" date="2011" name="ISME J.">
        <title>Community ecology of hot spring cyanobacterial mats: predominant populations and their functional potential.</title>
        <authorList>
            <person name="Klatt C.G."/>
            <person name="Wood J.M."/>
            <person name="Rusch D.B."/>
            <person name="Bateson M.M."/>
            <person name="Hamamura N."/>
            <person name="Heidelberg J.F."/>
            <person name="Grossman A.R."/>
            <person name="Bhaya D."/>
            <person name="Cohan F.M."/>
            <person name="Kuhl M."/>
            <person name="Bryant D.A."/>
            <person name="Ward D.M."/>
        </authorList>
    </citation>
    <scope>NUCLEOTIDE SEQUENCE [LARGE SCALE GENOMIC DNA]</scope>
    <source>
        <strain evidence="5">OS</strain>
    </source>
</reference>
<evidence type="ECO:0000313" key="5">
    <source>
        <dbReference type="EMBL" id="RFM23751.1"/>
    </source>
</evidence>
<dbReference type="Pfam" id="PF03100">
    <property type="entry name" value="CcmE"/>
    <property type="match status" value="1"/>
</dbReference>
<dbReference type="GO" id="GO:0020037">
    <property type="term" value="F:heme binding"/>
    <property type="evidence" value="ECO:0007669"/>
    <property type="project" value="InterPro"/>
</dbReference>
<keyword evidence="2" id="KW-0349">Heme</keyword>
<keyword evidence="2" id="KW-0479">Metal-binding</keyword>
<proteinExistence type="predicted"/>
<organism evidence="5 6">
    <name type="scientific">Candidatus Thermochlorobacter aerophilus</name>
    <dbReference type="NCBI Taxonomy" id="1868324"/>
    <lineage>
        <taxon>Bacteria</taxon>
        <taxon>Pseudomonadati</taxon>
        <taxon>Chlorobiota</taxon>
        <taxon>Chlorobiia</taxon>
        <taxon>Chlorobiales</taxon>
        <taxon>Candidatus Thermochlorobacteriaceae</taxon>
        <taxon>Candidatus Thermochlorobacter</taxon>
    </lineage>
</organism>
<evidence type="ECO:0000313" key="6">
    <source>
        <dbReference type="Proteomes" id="UP000266389"/>
    </source>
</evidence>
<keyword evidence="2" id="KW-0408">Iron</keyword>
<dbReference type="EMBL" id="PHFL01000059">
    <property type="protein sequence ID" value="RFM23751.1"/>
    <property type="molecule type" value="Genomic_DNA"/>
</dbReference>
<dbReference type="GO" id="GO:0017003">
    <property type="term" value="P:protein-heme linkage"/>
    <property type="evidence" value="ECO:0007669"/>
    <property type="project" value="InterPro"/>
</dbReference>
<dbReference type="InterPro" id="IPR012340">
    <property type="entry name" value="NA-bd_OB-fold"/>
</dbReference>
<accession>A0A395LZ92</accession>
<comment type="caution">
    <text evidence="5">The sequence shown here is derived from an EMBL/GenBank/DDBJ whole genome shotgun (WGS) entry which is preliminary data.</text>
</comment>
<comment type="subcellular location">
    <subcellularLocation>
        <location evidence="1">Membrane</location>
    </subcellularLocation>
</comment>
<dbReference type="SUPFAM" id="SSF82093">
    <property type="entry name" value="Heme chaperone CcmE"/>
    <property type="match status" value="1"/>
</dbReference>